<name>A0A7S3VP98_DUNTE</name>
<evidence type="ECO:0000259" key="4">
    <source>
        <dbReference type="PROSITE" id="PS50222"/>
    </source>
</evidence>
<dbReference type="CDD" id="cd00051">
    <property type="entry name" value="EFh"/>
    <property type="match status" value="2"/>
</dbReference>
<feature type="domain" description="EF-hand" evidence="4">
    <location>
        <begin position="210"/>
        <end position="245"/>
    </location>
</feature>
<evidence type="ECO:0008006" key="6">
    <source>
        <dbReference type="Google" id="ProtNLM"/>
    </source>
</evidence>
<keyword evidence="2" id="KW-0106">Calcium</keyword>
<gene>
    <name evidence="5" type="ORF">DTER00134_LOCUS12684</name>
</gene>
<dbReference type="PROSITE" id="PS00303">
    <property type="entry name" value="S100_CABP"/>
    <property type="match status" value="1"/>
</dbReference>
<dbReference type="GO" id="GO:0005509">
    <property type="term" value="F:calcium ion binding"/>
    <property type="evidence" value="ECO:0007669"/>
    <property type="project" value="InterPro"/>
</dbReference>
<organism evidence="5">
    <name type="scientific">Dunaliella tertiolecta</name>
    <name type="common">Green alga</name>
    <dbReference type="NCBI Taxonomy" id="3047"/>
    <lineage>
        <taxon>Eukaryota</taxon>
        <taxon>Viridiplantae</taxon>
        <taxon>Chlorophyta</taxon>
        <taxon>core chlorophytes</taxon>
        <taxon>Chlorophyceae</taxon>
        <taxon>CS clade</taxon>
        <taxon>Chlamydomonadales</taxon>
        <taxon>Dunaliellaceae</taxon>
        <taxon>Dunaliella</taxon>
    </lineage>
</organism>
<dbReference type="Gene3D" id="1.10.238.10">
    <property type="entry name" value="EF-hand"/>
    <property type="match status" value="3"/>
</dbReference>
<dbReference type="PANTHER" id="PTHR23050">
    <property type="entry name" value="CALCIUM BINDING PROTEIN"/>
    <property type="match status" value="1"/>
</dbReference>
<dbReference type="PROSITE" id="PS50222">
    <property type="entry name" value="EF_HAND_2"/>
    <property type="match status" value="5"/>
</dbReference>
<feature type="domain" description="EF-hand" evidence="4">
    <location>
        <begin position="7"/>
        <end position="42"/>
    </location>
</feature>
<evidence type="ECO:0000256" key="2">
    <source>
        <dbReference type="ARBA" id="ARBA00022837"/>
    </source>
</evidence>
<dbReference type="PROSITE" id="PS00018">
    <property type="entry name" value="EF_HAND_1"/>
    <property type="match status" value="4"/>
</dbReference>
<dbReference type="InterPro" id="IPR011992">
    <property type="entry name" value="EF-hand-dom_pair"/>
</dbReference>
<dbReference type="InterPro" id="IPR018247">
    <property type="entry name" value="EF_Hand_1_Ca_BS"/>
</dbReference>
<evidence type="ECO:0000259" key="3">
    <source>
        <dbReference type="PROSITE" id="PS50206"/>
    </source>
</evidence>
<keyword evidence="1" id="KW-0677">Repeat</keyword>
<dbReference type="EMBL" id="HBIP01021273">
    <property type="protein sequence ID" value="CAE0497611.1"/>
    <property type="molecule type" value="Transcribed_RNA"/>
</dbReference>
<accession>A0A7S3VP98</accession>
<dbReference type="Gene3D" id="3.40.250.10">
    <property type="entry name" value="Rhodanese-like domain"/>
    <property type="match status" value="1"/>
</dbReference>
<dbReference type="PROSITE" id="PS50206">
    <property type="entry name" value="RHODANESE_3"/>
    <property type="match status" value="1"/>
</dbReference>
<feature type="domain" description="Rhodanese" evidence="3">
    <location>
        <begin position="442"/>
        <end position="570"/>
    </location>
</feature>
<feature type="domain" description="EF-hand" evidence="4">
    <location>
        <begin position="43"/>
        <end position="78"/>
    </location>
</feature>
<dbReference type="InterPro" id="IPR050145">
    <property type="entry name" value="Centrin_CML-like"/>
</dbReference>
<feature type="domain" description="EF-hand" evidence="4">
    <location>
        <begin position="305"/>
        <end position="340"/>
    </location>
</feature>
<protein>
    <recommendedName>
        <fullName evidence="6">Calmodulin</fullName>
    </recommendedName>
</protein>
<dbReference type="InterPro" id="IPR001751">
    <property type="entry name" value="S100/CaBP7/8-like_CS"/>
</dbReference>
<dbReference type="Pfam" id="PF13499">
    <property type="entry name" value="EF-hand_7"/>
    <property type="match status" value="2"/>
</dbReference>
<sequence length="604" mass="67191">MSLEIGDRREALLHCFQKLDKDQSGYIEFWELRALAKQITPKQNLDDAQDLLKYLDRDHDRRVSFAEFLELMVPLTEPMDDMEFAVHARAILQGEHPDEALNEPGYKHRQDCRAYLVEEVVPQLRQGLLELVTAVEKHRIQLAAGAQWDSDGYLPHHWAPFSPLRWLGTWMLERSTNGPYGNNSSNPKHGAVEEWLSTNINPMRTFAELSRHDKVALAFRHLDRDCSGCLDASELLAMSGRLHKDQDIVYAQKLLHSMDTNENGKVDFAEYCHFILQLTEMLTDSEFEAAIHKLLGATHLSYCLTRGDKLRFLFHELDKESAGMISVDEVEAIARRLDPDATPWKIQSALDFDRQDPSHVDINEFVFIMEGLVSHIKDGAVLDELIAMLVEGQKVGAYIAPADPTEEVEPQELKELVKSLPVAQHTLQIGSIEVMDAVTGNSESPMLLVDVRSEEEVLVSTIPGAIHCPAEKDDSLPHGWSADMDKLKKHLALLAVLPGGAATAAAVDAARSGTEAGVAESKPMRIVAFCNTGERSGASSIMMTEKVGLPVRSLCGGILNYYNQGGSVCDVQGHIVQAVHPGVPPPDLQHLVVRPNNFKLHHDS</sequence>
<dbReference type="InterPro" id="IPR002048">
    <property type="entry name" value="EF_hand_dom"/>
</dbReference>
<dbReference type="AlphaFoldDB" id="A0A7S3VP98"/>
<dbReference type="InterPro" id="IPR036873">
    <property type="entry name" value="Rhodanese-like_dom_sf"/>
</dbReference>
<evidence type="ECO:0000256" key="1">
    <source>
        <dbReference type="ARBA" id="ARBA00022737"/>
    </source>
</evidence>
<reference evidence="5" key="1">
    <citation type="submission" date="2021-01" db="EMBL/GenBank/DDBJ databases">
        <authorList>
            <person name="Corre E."/>
            <person name="Pelletier E."/>
            <person name="Niang G."/>
            <person name="Scheremetjew M."/>
            <person name="Finn R."/>
            <person name="Kale V."/>
            <person name="Holt S."/>
            <person name="Cochrane G."/>
            <person name="Meng A."/>
            <person name="Brown T."/>
            <person name="Cohen L."/>
        </authorList>
    </citation>
    <scope>NUCLEOTIDE SEQUENCE</scope>
    <source>
        <strain evidence="5">CCMP1320</strain>
    </source>
</reference>
<dbReference type="SUPFAM" id="SSF52821">
    <property type="entry name" value="Rhodanese/Cell cycle control phosphatase"/>
    <property type="match status" value="1"/>
</dbReference>
<proteinExistence type="predicted"/>
<dbReference type="Pfam" id="PF00581">
    <property type="entry name" value="Rhodanese"/>
    <property type="match status" value="1"/>
</dbReference>
<dbReference type="SMART" id="SM00054">
    <property type="entry name" value="EFh"/>
    <property type="match status" value="5"/>
</dbReference>
<dbReference type="InterPro" id="IPR001763">
    <property type="entry name" value="Rhodanese-like_dom"/>
</dbReference>
<feature type="domain" description="EF-hand" evidence="4">
    <location>
        <begin position="246"/>
        <end position="281"/>
    </location>
</feature>
<dbReference type="SUPFAM" id="SSF47473">
    <property type="entry name" value="EF-hand"/>
    <property type="match status" value="2"/>
</dbReference>
<evidence type="ECO:0000313" key="5">
    <source>
        <dbReference type="EMBL" id="CAE0497611.1"/>
    </source>
</evidence>